<dbReference type="GO" id="GO:0003700">
    <property type="term" value="F:DNA-binding transcription factor activity"/>
    <property type="evidence" value="ECO:0007669"/>
    <property type="project" value="InterPro"/>
</dbReference>
<dbReference type="PANTHER" id="PTHR46159">
    <property type="entry name" value="PROTEIN TESMIN/TSO1-LIKE CXC 2"/>
    <property type="match status" value="1"/>
</dbReference>
<gene>
    <name evidence="1" type="ORF">M569_16107</name>
</gene>
<keyword evidence="2" id="KW-1185">Reference proteome</keyword>
<evidence type="ECO:0000313" key="2">
    <source>
        <dbReference type="Proteomes" id="UP000015453"/>
    </source>
</evidence>
<feature type="non-terminal residue" evidence="1">
    <location>
        <position position="80"/>
    </location>
</feature>
<dbReference type="PANTHER" id="PTHR46159:SF12">
    <property type="entry name" value="PROTEIN TESMIN_TSO1-LIKE CXC 3-RELATED"/>
    <property type="match status" value="1"/>
</dbReference>
<protein>
    <submittedName>
        <fullName evidence="1">Uncharacterized protein</fullName>
    </submittedName>
</protein>
<accession>S8C2N5</accession>
<organism evidence="1 2">
    <name type="scientific">Genlisea aurea</name>
    <dbReference type="NCBI Taxonomy" id="192259"/>
    <lineage>
        <taxon>Eukaryota</taxon>
        <taxon>Viridiplantae</taxon>
        <taxon>Streptophyta</taxon>
        <taxon>Embryophyta</taxon>
        <taxon>Tracheophyta</taxon>
        <taxon>Spermatophyta</taxon>
        <taxon>Magnoliopsida</taxon>
        <taxon>eudicotyledons</taxon>
        <taxon>Gunneridae</taxon>
        <taxon>Pentapetalae</taxon>
        <taxon>asterids</taxon>
        <taxon>lamiids</taxon>
        <taxon>Lamiales</taxon>
        <taxon>Lentibulariaceae</taxon>
        <taxon>Genlisea</taxon>
    </lineage>
</organism>
<dbReference type="InterPro" id="IPR044522">
    <property type="entry name" value="TSO1-like"/>
</dbReference>
<dbReference type="AlphaFoldDB" id="S8C2N5"/>
<reference evidence="1 2" key="1">
    <citation type="journal article" date="2013" name="BMC Genomics">
        <title>The miniature genome of a carnivorous plant Genlisea aurea contains a low number of genes and short non-coding sequences.</title>
        <authorList>
            <person name="Leushkin E.V."/>
            <person name="Sutormin R.A."/>
            <person name="Nabieva E.R."/>
            <person name="Penin A.A."/>
            <person name="Kondrashov A.S."/>
            <person name="Logacheva M.D."/>
        </authorList>
    </citation>
    <scope>NUCLEOTIDE SEQUENCE [LARGE SCALE GENOMIC DNA]</scope>
</reference>
<dbReference type="OrthoDB" id="1748494at2759"/>
<feature type="non-terminal residue" evidence="1">
    <location>
        <position position="1"/>
    </location>
</feature>
<proteinExistence type="predicted"/>
<sequence>ETPDRAKNVQIVASVSKFEDSPVFNFLNNLSPIKSEKSAFISQAINPLNFAPLSLAFTSPPLSSLRESGVVLRRHQLPDS</sequence>
<dbReference type="EMBL" id="AUSU01008969">
    <property type="protein sequence ID" value="EPS58706.1"/>
    <property type="molecule type" value="Genomic_DNA"/>
</dbReference>
<comment type="caution">
    <text evidence="1">The sequence shown here is derived from an EMBL/GenBank/DDBJ whole genome shotgun (WGS) entry which is preliminary data.</text>
</comment>
<name>S8C2N5_9LAMI</name>
<evidence type="ECO:0000313" key="1">
    <source>
        <dbReference type="EMBL" id="EPS58706.1"/>
    </source>
</evidence>
<dbReference type="Proteomes" id="UP000015453">
    <property type="component" value="Unassembled WGS sequence"/>
</dbReference>